<dbReference type="GO" id="GO:0016020">
    <property type="term" value="C:membrane"/>
    <property type="evidence" value="ECO:0007669"/>
    <property type="project" value="UniProtKB-SubCell"/>
</dbReference>
<comment type="caution">
    <text evidence="6">The sequence shown here is derived from an EMBL/GenBank/DDBJ whole genome shotgun (WGS) entry which is preliminary data.</text>
</comment>
<dbReference type="Proteomes" id="UP000054821">
    <property type="component" value="Unassembled WGS sequence"/>
</dbReference>
<feature type="transmembrane region" description="Helical" evidence="5">
    <location>
        <begin position="82"/>
        <end position="103"/>
    </location>
</feature>
<feature type="transmembrane region" description="Helical" evidence="5">
    <location>
        <begin position="195"/>
        <end position="215"/>
    </location>
</feature>
<feature type="non-terminal residue" evidence="6">
    <location>
        <position position="1"/>
    </location>
</feature>
<protein>
    <recommendedName>
        <fullName evidence="8">RTA1 domain-containing protein</fullName>
    </recommendedName>
</protein>
<dbReference type="AlphaFoldDB" id="A0A2P4ZIQ2"/>
<dbReference type="InterPro" id="IPR007568">
    <property type="entry name" value="RTA1"/>
</dbReference>
<dbReference type="EMBL" id="JPDN02000024">
    <property type="protein sequence ID" value="PON24190.1"/>
    <property type="molecule type" value="Genomic_DNA"/>
</dbReference>
<feature type="transmembrane region" description="Helical" evidence="5">
    <location>
        <begin position="53"/>
        <end position="70"/>
    </location>
</feature>
<dbReference type="GeneID" id="36347668"/>
<evidence type="ECO:0000256" key="4">
    <source>
        <dbReference type="ARBA" id="ARBA00023136"/>
    </source>
</evidence>
<proteinExistence type="predicted"/>
<dbReference type="RefSeq" id="XP_024405277.1">
    <property type="nucleotide sequence ID" value="XM_024549968.1"/>
</dbReference>
<feature type="transmembrane region" description="Helical" evidence="5">
    <location>
        <begin position="236"/>
        <end position="257"/>
    </location>
</feature>
<comment type="subcellular location">
    <subcellularLocation>
        <location evidence="1">Membrane</location>
        <topology evidence="1">Multi-pass membrane protein</topology>
    </subcellularLocation>
</comment>
<evidence type="ECO:0000256" key="3">
    <source>
        <dbReference type="ARBA" id="ARBA00022989"/>
    </source>
</evidence>
<keyword evidence="7" id="KW-1185">Reference proteome</keyword>
<keyword evidence="4 5" id="KW-0472">Membrane</keyword>
<organism evidence="6 7">
    <name type="scientific">Trichoderma gamsii</name>
    <dbReference type="NCBI Taxonomy" id="398673"/>
    <lineage>
        <taxon>Eukaryota</taxon>
        <taxon>Fungi</taxon>
        <taxon>Dikarya</taxon>
        <taxon>Ascomycota</taxon>
        <taxon>Pezizomycotina</taxon>
        <taxon>Sordariomycetes</taxon>
        <taxon>Hypocreomycetidae</taxon>
        <taxon>Hypocreales</taxon>
        <taxon>Hypocreaceae</taxon>
        <taxon>Trichoderma</taxon>
    </lineage>
</organism>
<evidence type="ECO:0000313" key="6">
    <source>
        <dbReference type="EMBL" id="PON24190.1"/>
    </source>
</evidence>
<keyword evidence="3 5" id="KW-1133">Transmembrane helix</keyword>
<sequence>ALLNCKTLTSNNSHITSIPFCKSTQESKFRSFDMSAKCAALADPLHTDWSLCPSMPAAILFTVLFALTTCEHFLQALFYKKAYCWVIVVSGLAQTVNYIFRIISINNPNSLGPYAAWFVLILIAPLFTNAFIYMVMGRMIWNYIPDAKIYRITAWRFSTYFVIFDIIALIIQVAGASSSGASRTANQEVLNAIHIYMGGVALQQFFILVFLFYAVKFHRIVLQQIRQGAEGVSSALPLLYAMYIVLMLITVCCTTRFPHISRH</sequence>
<dbReference type="PANTHER" id="PTHR31465:SF15">
    <property type="entry name" value="LIPID TRANSPORTER ATNI-RELATED"/>
    <property type="match status" value="1"/>
</dbReference>
<evidence type="ECO:0000256" key="2">
    <source>
        <dbReference type="ARBA" id="ARBA00022692"/>
    </source>
</evidence>
<feature type="transmembrane region" description="Helical" evidence="5">
    <location>
        <begin position="157"/>
        <end position="175"/>
    </location>
</feature>
<dbReference type="STRING" id="398673.A0A2P4ZIQ2"/>
<feature type="transmembrane region" description="Helical" evidence="5">
    <location>
        <begin position="115"/>
        <end position="136"/>
    </location>
</feature>
<evidence type="ECO:0008006" key="8">
    <source>
        <dbReference type="Google" id="ProtNLM"/>
    </source>
</evidence>
<accession>A0A2P4ZIQ2</accession>
<gene>
    <name evidence="6" type="ORF">TGAM01_v206878</name>
</gene>
<reference evidence="6 7" key="1">
    <citation type="journal article" date="2016" name="Genome Announc.">
        <title>Draft Whole-Genome Sequence of Trichoderma gamsii T6085, a Promising Biocontrol Agent of Fusarium Head Blight on Wheat.</title>
        <authorList>
            <person name="Baroncelli R."/>
            <person name="Zapparata A."/>
            <person name="Piaggeschi G."/>
            <person name="Sarrocco S."/>
            <person name="Vannacci G."/>
        </authorList>
    </citation>
    <scope>NUCLEOTIDE SEQUENCE [LARGE SCALE GENOMIC DNA]</scope>
    <source>
        <strain evidence="6 7">T6085</strain>
    </source>
</reference>
<keyword evidence="2 5" id="KW-0812">Transmembrane</keyword>
<name>A0A2P4ZIQ2_9HYPO</name>
<evidence type="ECO:0000256" key="1">
    <source>
        <dbReference type="ARBA" id="ARBA00004141"/>
    </source>
</evidence>
<evidence type="ECO:0000256" key="5">
    <source>
        <dbReference type="SAM" id="Phobius"/>
    </source>
</evidence>
<dbReference type="PANTHER" id="PTHR31465">
    <property type="entry name" value="PROTEIN RTA1-RELATED"/>
    <property type="match status" value="1"/>
</dbReference>
<evidence type="ECO:0000313" key="7">
    <source>
        <dbReference type="Proteomes" id="UP000054821"/>
    </source>
</evidence>
<dbReference type="Pfam" id="PF04479">
    <property type="entry name" value="RTA1"/>
    <property type="match status" value="1"/>
</dbReference>